<name>A0ABR0BAE5_9CRUS</name>
<organism evidence="9 10">
    <name type="scientific">Daphnia magna</name>
    <dbReference type="NCBI Taxonomy" id="35525"/>
    <lineage>
        <taxon>Eukaryota</taxon>
        <taxon>Metazoa</taxon>
        <taxon>Ecdysozoa</taxon>
        <taxon>Arthropoda</taxon>
        <taxon>Crustacea</taxon>
        <taxon>Branchiopoda</taxon>
        <taxon>Diplostraca</taxon>
        <taxon>Cladocera</taxon>
        <taxon>Anomopoda</taxon>
        <taxon>Daphniidae</taxon>
        <taxon>Daphnia</taxon>
    </lineage>
</organism>
<keyword evidence="2" id="KW-0808">Transferase</keyword>
<sequence>MRDARLLDAVSARGIPVFLRRGDAATLDELLVAAEQIVAGGNGKVALVDGGIRGFEPTTSRSIDFAAIAYLKERSHLPVFVDPSEAGGRSRIAPLVKAALVVGIGSARRRRRQGVPMKLFATPRTRSLPFSLPPVALHAALTKGGTLANTIFLESGVAEGGEQKRGSQKSLLLVGAAVRITCRLPSVRVEVCAPAGIAILAALAEELAPFVVENSPTALVVTFPRCNAPDAEARLHAPSPLDVLRVLTRVSVTEDAGPFSVFLGGLQSFDFVGAFEELPDYREDVTAVPDYVYYLAESLIVVDPRAGQTQLLCTAFHRGEGANDPVVNDAAQRLAALVRQCEGLHASHTSDFAAPSGATAPPAPRVAAALDLDDGAYEAIVAAMKTHIVAGDVFQIVPSRSFRVPCTDPLAAYRVLRARNPSPYQFFLCDRDFTLFGASPETSIRVTPEPSRPDADGRSSPGGDLRIHVRPIAGTRRRGATPDEDDRVEADLRLDHKEVAEHMMLVDLARNDLARVCRTGTRRVQPLLVVERYSHVMHLVSGVTGILRPGLDAFHAIAAAKNMGTLVGAPKVRALELLRVHEATRRGAYGGAIGYATGRGAFDSAVIIRSAVVENGIATVRAGAGVVHDSVPRLEADETRRKAAATLEAIAISEAFLAKGREP</sequence>
<dbReference type="EC" id="4.1.3.27" evidence="1"/>
<comment type="catalytic activity">
    <reaction evidence="4">
        <text>chorismate + L-glutamine = anthranilate + pyruvate + L-glutamate + H(+)</text>
        <dbReference type="Rhea" id="RHEA:21732"/>
        <dbReference type="ChEBI" id="CHEBI:15361"/>
        <dbReference type="ChEBI" id="CHEBI:15378"/>
        <dbReference type="ChEBI" id="CHEBI:16567"/>
        <dbReference type="ChEBI" id="CHEBI:29748"/>
        <dbReference type="ChEBI" id="CHEBI:29985"/>
        <dbReference type="ChEBI" id="CHEBI:58359"/>
        <dbReference type="EC" id="4.1.3.27"/>
    </reaction>
</comment>
<evidence type="ECO:0000256" key="5">
    <source>
        <dbReference type="SAM" id="MobiDB-lite"/>
    </source>
</evidence>
<dbReference type="SUPFAM" id="SSF51569">
    <property type="entry name" value="Aldolase"/>
    <property type="match status" value="1"/>
</dbReference>
<protein>
    <recommendedName>
        <fullName evidence="1">anthranilate synthase</fullName>
        <ecNumber evidence="1">4.1.3.27</ecNumber>
    </recommendedName>
</protein>
<proteinExistence type="predicted"/>
<dbReference type="Pfam" id="PF00793">
    <property type="entry name" value="DAHP_synth_1"/>
    <property type="match status" value="1"/>
</dbReference>
<dbReference type="InterPro" id="IPR015890">
    <property type="entry name" value="Chorismate_C"/>
</dbReference>
<dbReference type="PRINTS" id="PR00095">
    <property type="entry name" value="ANTSNTHASEI"/>
</dbReference>
<keyword evidence="10" id="KW-1185">Reference proteome</keyword>
<dbReference type="InterPro" id="IPR005801">
    <property type="entry name" value="ADC_synthase"/>
</dbReference>
<dbReference type="InterPro" id="IPR006805">
    <property type="entry name" value="Anth_synth_I_N"/>
</dbReference>
<dbReference type="InterPro" id="IPR006218">
    <property type="entry name" value="DAHP1/KDSA"/>
</dbReference>
<reference evidence="9 10" key="1">
    <citation type="journal article" date="2023" name="Nucleic Acids Res.">
        <title>The hologenome of Daphnia magna reveals possible DNA methylation and microbiome-mediated evolution of the host genome.</title>
        <authorList>
            <person name="Chaturvedi A."/>
            <person name="Li X."/>
            <person name="Dhandapani V."/>
            <person name="Marshall H."/>
            <person name="Kissane S."/>
            <person name="Cuenca-Cambronero M."/>
            <person name="Asole G."/>
            <person name="Calvet F."/>
            <person name="Ruiz-Romero M."/>
            <person name="Marangio P."/>
            <person name="Guigo R."/>
            <person name="Rago D."/>
            <person name="Mirbahai L."/>
            <person name="Eastwood N."/>
            <person name="Colbourne J.K."/>
            <person name="Zhou J."/>
            <person name="Mallon E."/>
            <person name="Orsini L."/>
        </authorList>
    </citation>
    <scope>NUCLEOTIDE SEQUENCE [LARGE SCALE GENOMIC DNA]</scope>
    <source>
        <strain evidence="9">LRV0_1</strain>
    </source>
</reference>
<comment type="caution">
    <text evidence="9">The sequence shown here is derived from an EMBL/GenBank/DDBJ whole genome shotgun (WGS) entry which is preliminary data.</text>
</comment>
<dbReference type="InterPro" id="IPR019999">
    <property type="entry name" value="Anth_synth_I-like"/>
</dbReference>
<evidence type="ECO:0000259" key="6">
    <source>
        <dbReference type="Pfam" id="PF00425"/>
    </source>
</evidence>
<dbReference type="PANTHER" id="PTHR11236:SF49">
    <property type="entry name" value="ANTHRANILATE SYNTHASE COMPONENT 1"/>
    <property type="match status" value="1"/>
</dbReference>
<dbReference type="EMBL" id="JAOYFB010000044">
    <property type="protein sequence ID" value="KAK4045537.1"/>
    <property type="molecule type" value="Genomic_DNA"/>
</dbReference>
<dbReference type="Gene3D" id="3.20.20.70">
    <property type="entry name" value="Aldolase class I"/>
    <property type="match status" value="1"/>
</dbReference>
<evidence type="ECO:0000313" key="9">
    <source>
        <dbReference type="EMBL" id="KAK4045537.1"/>
    </source>
</evidence>
<evidence type="ECO:0000256" key="4">
    <source>
        <dbReference type="ARBA" id="ARBA00047683"/>
    </source>
</evidence>
<dbReference type="Gene3D" id="3.60.120.10">
    <property type="entry name" value="Anthranilate synthase"/>
    <property type="match status" value="1"/>
</dbReference>
<feature type="region of interest" description="Disordered" evidence="5">
    <location>
        <begin position="440"/>
        <end position="466"/>
    </location>
</feature>
<dbReference type="SUPFAM" id="SSF56322">
    <property type="entry name" value="ADC synthase"/>
    <property type="match status" value="1"/>
</dbReference>
<feature type="domain" description="Chorismate-utilising enzyme C-terminal" evidence="6">
    <location>
        <begin position="376"/>
        <end position="642"/>
    </location>
</feature>
<feature type="domain" description="Anthranilate synthase component I N-terminal" evidence="8">
    <location>
        <begin position="133"/>
        <end position="309"/>
    </location>
</feature>
<dbReference type="Proteomes" id="UP001234178">
    <property type="component" value="Unassembled WGS sequence"/>
</dbReference>
<evidence type="ECO:0000259" key="7">
    <source>
        <dbReference type="Pfam" id="PF00793"/>
    </source>
</evidence>
<feature type="domain" description="DAHP synthetase I/KDSA" evidence="7">
    <location>
        <begin position="1"/>
        <end position="104"/>
    </location>
</feature>
<dbReference type="NCBIfam" id="NF010079">
    <property type="entry name" value="PRK13564.1"/>
    <property type="match status" value="1"/>
</dbReference>
<evidence type="ECO:0000259" key="8">
    <source>
        <dbReference type="Pfam" id="PF04715"/>
    </source>
</evidence>
<dbReference type="PANTHER" id="PTHR11236">
    <property type="entry name" value="AMINOBENZOATE/ANTHRANILATE SYNTHASE"/>
    <property type="match status" value="1"/>
</dbReference>
<evidence type="ECO:0000313" key="10">
    <source>
        <dbReference type="Proteomes" id="UP001234178"/>
    </source>
</evidence>
<evidence type="ECO:0000256" key="3">
    <source>
        <dbReference type="ARBA" id="ARBA00023239"/>
    </source>
</evidence>
<dbReference type="InterPro" id="IPR013785">
    <property type="entry name" value="Aldolase_TIM"/>
</dbReference>
<evidence type="ECO:0000256" key="2">
    <source>
        <dbReference type="ARBA" id="ARBA00022679"/>
    </source>
</evidence>
<evidence type="ECO:0000256" key="1">
    <source>
        <dbReference type="ARBA" id="ARBA00012266"/>
    </source>
</evidence>
<gene>
    <name evidence="9" type="ORF">OUZ56_033161</name>
</gene>
<accession>A0ABR0BAE5</accession>
<dbReference type="Pfam" id="PF04715">
    <property type="entry name" value="Anth_synt_I_N"/>
    <property type="match status" value="1"/>
</dbReference>
<keyword evidence="3" id="KW-0456">Lyase</keyword>
<dbReference type="Pfam" id="PF00425">
    <property type="entry name" value="Chorismate_bind"/>
    <property type="match status" value="1"/>
</dbReference>